<evidence type="ECO:0000313" key="3">
    <source>
        <dbReference type="EMBL" id="KAG1342498.1"/>
    </source>
</evidence>
<dbReference type="Proteomes" id="UP000797356">
    <property type="component" value="Chromosome 5"/>
</dbReference>
<proteinExistence type="predicted"/>
<sequence length="382" mass="42288">MSINHHLCISLLRDCKTLSHLKQIHAHASKTGLDADPLIAGKLLLLAAATLADALDYSRRLFSHFPSPDPFMYNTLIRGLSESDHPHHSLLTYNQMRLDSVPPDSFSFAFVLKAAANCRSLNIGWQLHTHVIHHGFESHLFVGTTLVSMYGECGCLDSARKAFDDIPQPNVVAWNAIVAACFRVDDVKGAQRLFERMPWKNLTSWNVMLAGYTKAGELWSARSLFLAMPNKDAVSWSTMITGFASNGLFNYALSFFRELLREGCRPNEVSLTGVLSACAQAGALESGKILHACIEKAGLSSIVSVGNALLDMYARCGSILMTSRVFNWEMEKKSIVSWTSMIAALAMHGYGKEALQLFHKMQEHGTRPDGITFISVLWILIL</sequence>
<feature type="repeat" description="PPR" evidence="2">
    <location>
        <begin position="69"/>
        <end position="103"/>
    </location>
</feature>
<dbReference type="OrthoDB" id="2122657at2759"/>
<evidence type="ECO:0000256" key="1">
    <source>
        <dbReference type="ARBA" id="ARBA00022737"/>
    </source>
</evidence>
<dbReference type="Pfam" id="PF01535">
    <property type="entry name" value="PPR"/>
    <property type="match status" value="3"/>
</dbReference>
<dbReference type="AlphaFoldDB" id="A0A8K0I8X6"/>
<dbReference type="Gene3D" id="1.25.40.10">
    <property type="entry name" value="Tetratricopeptide repeat domain"/>
    <property type="match status" value="3"/>
</dbReference>
<dbReference type="FunFam" id="1.25.40.10:FF:000031">
    <property type="entry name" value="Pentatricopeptide repeat-containing protein mitochondrial"/>
    <property type="match status" value="1"/>
</dbReference>
<gene>
    <name evidence="3" type="ORF">COCNU_05G007270</name>
</gene>
<feature type="repeat" description="PPR" evidence="2">
    <location>
        <begin position="170"/>
        <end position="204"/>
    </location>
</feature>
<dbReference type="PROSITE" id="PS51375">
    <property type="entry name" value="PPR"/>
    <property type="match status" value="4"/>
</dbReference>
<accession>A0A8K0I8X6</accession>
<reference evidence="3" key="1">
    <citation type="journal article" date="2017" name="Gigascience">
        <title>The genome draft of coconut (Cocos nucifera).</title>
        <authorList>
            <person name="Xiao Y."/>
            <person name="Xu P."/>
            <person name="Fan H."/>
            <person name="Baudouin L."/>
            <person name="Xia W."/>
            <person name="Bocs S."/>
            <person name="Xu J."/>
            <person name="Li Q."/>
            <person name="Guo A."/>
            <person name="Zhou L."/>
            <person name="Li J."/>
            <person name="Wu Y."/>
            <person name="Ma Z."/>
            <person name="Armero A."/>
            <person name="Issali A.E."/>
            <person name="Liu N."/>
            <person name="Peng M."/>
            <person name="Yang Y."/>
        </authorList>
    </citation>
    <scope>NUCLEOTIDE SEQUENCE</scope>
    <source>
        <tissue evidence="3">Spear leaf of Hainan Tall coconut</tissue>
    </source>
</reference>
<name>A0A8K0I8X6_COCNU</name>
<dbReference type="NCBIfam" id="TIGR00756">
    <property type="entry name" value="PPR"/>
    <property type="match status" value="3"/>
</dbReference>
<keyword evidence="1" id="KW-0677">Repeat</keyword>
<dbReference type="InterPro" id="IPR046960">
    <property type="entry name" value="PPR_At4g14850-like_plant"/>
</dbReference>
<dbReference type="PANTHER" id="PTHR47926">
    <property type="entry name" value="PENTATRICOPEPTIDE REPEAT-CONTAINING PROTEIN"/>
    <property type="match status" value="1"/>
</dbReference>
<reference evidence="3" key="2">
    <citation type="submission" date="2019-07" db="EMBL/GenBank/DDBJ databases">
        <authorList>
            <person name="Yang Y."/>
            <person name="Bocs S."/>
            <person name="Baudouin L."/>
        </authorList>
    </citation>
    <scope>NUCLEOTIDE SEQUENCE</scope>
    <source>
        <tissue evidence="3">Spear leaf of Hainan Tall coconut</tissue>
    </source>
</reference>
<comment type="caution">
    <text evidence="3">The sequence shown here is derived from an EMBL/GenBank/DDBJ whole genome shotgun (WGS) entry which is preliminary data.</text>
</comment>
<dbReference type="PANTHER" id="PTHR47926:SF411">
    <property type="entry name" value="PENTATRICOPEPTIDE REPEAT-CONTAINING PROTEIN"/>
    <property type="match status" value="1"/>
</dbReference>
<evidence type="ECO:0000313" key="4">
    <source>
        <dbReference type="Proteomes" id="UP000797356"/>
    </source>
</evidence>
<feature type="repeat" description="PPR" evidence="2">
    <location>
        <begin position="334"/>
        <end position="368"/>
    </location>
</feature>
<dbReference type="Pfam" id="PF13041">
    <property type="entry name" value="PPR_2"/>
    <property type="match status" value="2"/>
</dbReference>
<feature type="repeat" description="PPR" evidence="2">
    <location>
        <begin position="232"/>
        <end position="266"/>
    </location>
</feature>
<dbReference type="InterPro" id="IPR011990">
    <property type="entry name" value="TPR-like_helical_dom_sf"/>
</dbReference>
<dbReference type="InterPro" id="IPR002885">
    <property type="entry name" value="PPR_rpt"/>
</dbReference>
<dbReference type="FunFam" id="1.25.40.10:FF:000470">
    <property type="entry name" value="Pentatricopeptide repeat-containing protein At5g66520"/>
    <property type="match status" value="1"/>
</dbReference>
<dbReference type="EMBL" id="CM017876">
    <property type="protein sequence ID" value="KAG1342498.1"/>
    <property type="molecule type" value="Genomic_DNA"/>
</dbReference>
<organism evidence="3 4">
    <name type="scientific">Cocos nucifera</name>
    <name type="common">Coconut palm</name>
    <dbReference type="NCBI Taxonomy" id="13894"/>
    <lineage>
        <taxon>Eukaryota</taxon>
        <taxon>Viridiplantae</taxon>
        <taxon>Streptophyta</taxon>
        <taxon>Embryophyta</taxon>
        <taxon>Tracheophyta</taxon>
        <taxon>Spermatophyta</taxon>
        <taxon>Magnoliopsida</taxon>
        <taxon>Liliopsida</taxon>
        <taxon>Arecaceae</taxon>
        <taxon>Arecoideae</taxon>
        <taxon>Cocoseae</taxon>
        <taxon>Attaleinae</taxon>
        <taxon>Cocos</taxon>
    </lineage>
</organism>
<dbReference type="GO" id="GO:0009451">
    <property type="term" value="P:RNA modification"/>
    <property type="evidence" value="ECO:0007669"/>
    <property type="project" value="InterPro"/>
</dbReference>
<evidence type="ECO:0000256" key="2">
    <source>
        <dbReference type="PROSITE-ProRule" id="PRU00708"/>
    </source>
</evidence>
<keyword evidence="4" id="KW-1185">Reference proteome</keyword>
<protein>
    <submittedName>
        <fullName evidence="3">Putative Pentatricopeptide repeat-containing protein</fullName>
    </submittedName>
</protein>
<dbReference type="GO" id="GO:0003723">
    <property type="term" value="F:RNA binding"/>
    <property type="evidence" value="ECO:0007669"/>
    <property type="project" value="InterPro"/>
</dbReference>